<dbReference type="InterPro" id="IPR050902">
    <property type="entry name" value="ABC_Transporter_SBP"/>
</dbReference>
<keyword evidence="4" id="KW-1185">Reference proteome</keyword>
<feature type="chain" id="PRO_5047215551" evidence="1">
    <location>
        <begin position="20"/>
        <end position="296"/>
    </location>
</feature>
<dbReference type="Proteomes" id="UP001207930">
    <property type="component" value="Unassembled WGS sequence"/>
</dbReference>
<dbReference type="PROSITE" id="PS50983">
    <property type="entry name" value="FE_B12_PBP"/>
    <property type="match status" value="1"/>
</dbReference>
<dbReference type="Gene3D" id="3.40.50.1980">
    <property type="entry name" value="Nitrogenase molybdenum iron protein domain"/>
    <property type="match status" value="2"/>
</dbReference>
<evidence type="ECO:0000313" key="4">
    <source>
        <dbReference type="Proteomes" id="UP001207930"/>
    </source>
</evidence>
<feature type="signal peptide" evidence="1">
    <location>
        <begin position="1"/>
        <end position="19"/>
    </location>
</feature>
<dbReference type="InterPro" id="IPR002491">
    <property type="entry name" value="ABC_transptr_periplasmic_BD"/>
</dbReference>
<dbReference type="EMBL" id="JAPDDS010000019">
    <property type="protein sequence ID" value="MCW1887544.1"/>
    <property type="molecule type" value="Genomic_DNA"/>
</dbReference>
<organism evidence="3 4">
    <name type="scientific">Luteolibacter flavescens</name>
    <dbReference type="NCBI Taxonomy" id="1859460"/>
    <lineage>
        <taxon>Bacteria</taxon>
        <taxon>Pseudomonadati</taxon>
        <taxon>Verrucomicrobiota</taxon>
        <taxon>Verrucomicrobiia</taxon>
        <taxon>Verrucomicrobiales</taxon>
        <taxon>Verrucomicrobiaceae</taxon>
        <taxon>Luteolibacter</taxon>
    </lineage>
</organism>
<gene>
    <name evidence="3" type="ORF">OKA04_22600</name>
</gene>
<evidence type="ECO:0000313" key="3">
    <source>
        <dbReference type="EMBL" id="MCW1887544.1"/>
    </source>
</evidence>
<keyword evidence="1" id="KW-0732">Signal</keyword>
<feature type="domain" description="Fe/B12 periplasmic-binding" evidence="2">
    <location>
        <begin position="38"/>
        <end position="296"/>
    </location>
</feature>
<dbReference type="PANTHER" id="PTHR30535:SF4">
    <property type="entry name" value="HEMIN-BINDING PERIPLASMIC PROTEIN HMUT"/>
    <property type="match status" value="1"/>
</dbReference>
<reference evidence="3 4" key="1">
    <citation type="submission" date="2022-10" db="EMBL/GenBank/DDBJ databases">
        <title>Luteolibacter flavescens strain MCCC 1K03193, whole genome shotgun sequencing project.</title>
        <authorList>
            <person name="Zhao G."/>
            <person name="Shen L."/>
        </authorList>
    </citation>
    <scope>NUCLEOTIDE SEQUENCE [LARGE SCALE GENOMIC DNA]</scope>
    <source>
        <strain evidence="3 4">MCCC 1K03193</strain>
    </source>
</reference>
<evidence type="ECO:0000259" key="2">
    <source>
        <dbReference type="PROSITE" id="PS50983"/>
    </source>
</evidence>
<protein>
    <submittedName>
        <fullName evidence="3">ABC transporter substrate-binding protein</fullName>
    </submittedName>
</protein>
<comment type="caution">
    <text evidence="3">The sequence shown here is derived from an EMBL/GenBank/DDBJ whole genome shotgun (WGS) entry which is preliminary data.</text>
</comment>
<name>A0ABT3FVC9_9BACT</name>
<proteinExistence type="predicted"/>
<dbReference type="SUPFAM" id="SSF53807">
    <property type="entry name" value="Helical backbone' metal receptor"/>
    <property type="match status" value="1"/>
</dbReference>
<sequence length="296" mass="31223">MMRKTTAVIFLLLTLGRLAATPIKGADGVEVEIGDPQRIVALNASTVEILVEFGMGDRIVATDNGGERVLAPAKTTGLGHPYRPSVEGIIAQKPDLVITPLENIKEPPLAQLRSAKVPVLVLEDSDTDGVDGLKRRITMIAAALAVPEKGKALNDSIDARLKPIAETNAKLAKKKRVFFLYAHGPGSAVIHGRDTGAHWLIELAGGANAADFTEGTKPLTPEALVAAAPDDIIMLERGLSAVGGMNGALALTGVSLTPAGKNRAIHTVDDNIRWIGPRFLGEVEKLHADLYGKPAK</sequence>
<evidence type="ECO:0000256" key="1">
    <source>
        <dbReference type="SAM" id="SignalP"/>
    </source>
</evidence>
<dbReference type="PANTHER" id="PTHR30535">
    <property type="entry name" value="VITAMIN B12-BINDING PROTEIN"/>
    <property type="match status" value="1"/>
</dbReference>
<dbReference type="Pfam" id="PF01497">
    <property type="entry name" value="Peripla_BP_2"/>
    <property type="match status" value="1"/>
</dbReference>
<accession>A0ABT3FVC9</accession>